<keyword evidence="3" id="KW-1185">Reference proteome</keyword>
<dbReference type="AlphaFoldDB" id="A0A8A4TPJ6"/>
<dbReference type="InterPro" id="IPR012312">
    <property type="entry name" value="Hemerythrin-like"/>
</dbReference>
<dbReference type="KEGG" id="scor:J3U87_05440"/>
<sequence>MSEQANPTPEFAMLAEIHVQMAELFLRHQEALLDRDWPGASSALARFREGLLLHMEHEEGLLLPLMARAGKVERWPARVYLGEHEKLRRLLARATTQLEALPQATGRRDENRALLALLDFETTFKHLCEHHEQREEMALFPLLDQVSTIAERRDRLAQIEATWQAYLDRTSPTQ</sequence>
<accession>A0A8A4TPJ6</accession>
<evidence type="ECO:0000259" key="1">
    <source>
        <dbReference type="Pfam" id="PF01814"/>
    </source>
</evidence>
<protein>
    <submittedName>
        <fullName evidence="2">Hemerythrin domain-containing protein</fullName>
    </submittedName>
</protein>
<organism evidence="2 3">
    <name type="scientific">Sulfidibacter corallicola</name>
    <dbReference type="NCBI Taxonomy" id="2818388"/>
    <lineage>
        <taxon>Bacteria</taxon>
        <taxon>Pseudomonadati</taxon>
        <taxon>Acidobacteriota</taxon>
        <taxon>Holophagae</taxon>
        <taxon>Acanthopleuribacterales</taxon>
        <taxon>Acanthopleuribacteraceae</taxon>
        <taxon>Sulfidibacter</taxon>
    </lineage>
</organism>
<dbReference type="Pfam" id="PF01814">
    <property type="entry name" value="Hemerythrin"/>
    <property type="match status" value="1"/>
</dbReference>
<dbReference type="Proteomes" id="UP000663929">
    <property type="component" value="Chromosome"/>
</dbReference>
<dbReference type="Gene3D" id="1.20.120.520">
    <property type="entry name" value="nmb1532 protein domain like"/>
    <property type="match status" value="1"/>
</dbReference>
<dbReference type="EMBL" id="CP071793">
    <property type="protein sequence ID" value="QTD51896.1"/>
    <property type="molecule type" value="Genomic_DNA"/>
</dbReference>
<gene>
    <name evidence="2" type="ORF">J3U87_05440</name>
</gene>
<feature type="domain" description="Hemerythrin-like" evidence="1">
    <location>
        <begin position="13"/>
        <end position="116"/>
    </location>
</feature>
<proteinExistence type="predicted"/>
<evidence type="ECO:0000313" key="3">
    <source>
        <dbReference type="Proteomes" id="UP000663929"/>
    </source>
</evidence>
<dbReference type="RefSeq" id="WP_237382013.1">
    <property type="nucleotide sequence ID" value="NZ_CP071793.1"/>
</dbReference>
<evidence type="ECO:0000313" key="2">
    <source>
        <dbReference type="EMBL" id="QTD51896.1"/>
    </source>
</evidence>
<reference evidence="2" key="1">
    <citation type="submission" date="2021-03" db="EMBL/GenBank/DDBJ databases">
        <title>Acanthopleuribacteraceae sp. M133.</title>
        <authorList>
            <person name="Wang G."/>
        </authorList>
    </citation>
    <scope>NUCLEOTIDE SEQUENCE</scope>
    <source>
        <strain evidence="2">M133</strain>
    </source>
</reference>
<name>A0A8A4TPJ6_SULCO</name>